<evidence type="ECO:0000256" key="6">
    <source>
        <dbReference type="SAM" id="Phobius"/>
    </source>
</evidence>
<dbReference type="PANTHER" id="PTHR32322">
    <property type="entry name" value="INNER MEMBRANE TRANSPORTER"/>
    <property type="match status" value="1"/>
</dbReference>
<dbReference type="Proteomes" id="UP000553442">
    <property type="component" value="Unassembled WGS sequence"/>
</dbReference>
<keyword evidence="4 6" id="KW-1133">Transmembrane helix</keyword>
<feature type="domain" description="EamA" evidence="7">
    <location>
        <begin position="19"/>
        <end position="147"/>
    </location>
</feature>
<feature type="transmembrane region" description="Helical" evidence="6">
    <location>
        <begin position="12"/>
        <end position="36"/>
    </location>
</feature>
<evidence type="ECO:0000259" key="7">
    <source>
        <dbReference type="Pfam" id="PF00892"/>
    </source>
</evidence>
<feature type="transmembrane region" description="Helical" evidence="6">
    <location>
        <begin position="189"/>
        <end position="213"/>
    </location>
</feature>
<dbReference type="InterPro" id="IPR050638">
    <property type="entry name" value="AA-Vitamin_Transporters"/>
</dbReference>
<dbReference type="InterPro" id="IPR037185">
    <property type="entry name" value="EmrE-like"/>
</dbReference>
<keyword evidence="9" id="KW-1185">Reference proteome</keyword>
<evidence type="ECO:0000256" key="4">
    <source>
        <dbReference type="ARBA" id="ARBA00022989"/>
    </source>
</evidence>
<evidence type="ECO:0000256" key="2">
    <source>
        <dbReference type="ARBA" id="ARBA00007362"/>
    </source>
</evidence>
<reference evidence="8 9" key="1">
    <citation type="submission" date="2020-08" db="EMBL/GenBank/DDBJ databases">
        <title>Genomic Encyclopedia of Archaeal and Bacterial Type Strains, Phase II (KMG-II): from individual species to whole genera.</title>
        <authorList>
            <person name="Goeker M."/>
        </authorList>
    </citation>
    <scope>NUCLEOTIDE SEQUENCE [LARGE SCALE GENOMIC DNA]</scope>
    <source>
        <strain evidence="8 9">5AG</strain>
    </source>
</reference>
<dbReference type="RefSeq" id="WP_221202523.1">
    <property type="nucleotide sequence ID" value="NZ_JACHZF010000006.1"/>
</dbReference>
<comment type="subcellular location">
    <subcellularLocation>
        <location evidence="1">Membrane</location>
        <topology evidence="1">Multi-pass membrane protein</topology>
    </subcellularLocation>
</comment>
<name>A0A7W5K1D2_9GAMM</name>
<dbReference type="InterPro" id="IPR000620">
    <property type="entry name" value="EamA_dom"/>
</dbReference>
<dbReference type="AlphaFoldDB" id="A0A7W5K1D2"/>
<dbReference type="Pfam" id="PF00892">
    <property type="entry name" value="EamA"/>
    <property type="match status" value="2"/>
</dbReference>
<feature type="domain" description="EamA" evidence="7">
    <location>
        <begin position="166"/>
        <end position="298"/>
    </location>
</feature>
<sequence>MPATPSSRMATLWLAAMPLLFVALWSTGFIGAKFGLPYAEPFTFLFIRFALTLALLVPLAHWLSGEWPRGARLWGHIAVSGLLVHGAYLGGVFYGIYLGMPAGLASLLVGLQPLLTAALAGPLLGERLSLAQWLGLALGLVGITLVLGSKLDPGEALFQGFGLGALAAVSVALAGISCGTLYQKRYCTGMPLLSGTVVQYLAAGILLGIGALLFEERSVEWTPTFLLTLGWLVLVLSISAILLLMALIRRGEASRVASLFYLVPPVTALQAWWLFDERLPLPALAGMAIAIAGVVLVVRGKPATGGRPRT</sequence>
<evidence type="ECO:0000313" key="8">
    <source>
        <dbReference type="EMBL" id="MBB3330114.1"/>
    </source>
</evidence>
<proteinExistence type="inferred from homology"/>
<gene>
    <name evidence="8" type="ORF">BDK63_000962</name>
</gene>
<evidence type="ECO:0000313" key="9">
    <source>
        <dbReference type="Proteomes" id="UP000553442"/>
    </source>
</evidence>
<organism evidence="8 9">
    <name type="scientific">Halomonas campaniensis</name>
    <dbReference type="NCBI Taxonomy" id="213554"/>
    <lineage>
        <taxon>Bacteria</taxon>
        <taxon>Pseudomonadati</taxon>
        <taxon>Pseudomonadota</taxon>
        <taxon>Gammaproteobacteria</taxon>
        <taxon>Oceanospirillales</taxon>
        <taxon>Halomonadaceae</taxon>
        <taxon>Halomonas</taxon>
    </lineage>
</organism>
<dbReference type="SUPFAM" id="SSF103481">
    <property type="entry name" value="Multidrug resistance efflux transporter EmrE"/>
    <property type="match status" value="2"/>
</dbReference>
<feature type="transmembrane region" description="Helical" evidence="6">
    <location>
        <begin position="103"/>
        <end position="123"/>
    </location>
</feature>
<feature type="transmembrane region" description="Helical" evidence="6">
    <location>
        <begin position="73"/>
        <end position="97"/>
    </location>
</feature>
<dbReference type="PANTHER" id="PTHR32322:SF2">
    <property type="entry name" value="EAMA DOMAIN-CONTAINING PROTEIN"/>
    <property type="match status" value="1"/>
</dbReference>
<dbReference type="GO" id="GO:0016020">
    <property type="term" value="C:membrane"/>
    <property type="evidence" value="ECO:0007669"/>
    <property type="project" value="UniProtKB-SubCell"/>
</dbReference>
<protein>
    <submittedName>
        <fullName evidence="8">Drug/metabolite transporter (DMT)-like permease</fullName>
    </submittedName>
</protein>
<evidence type="ECO:0000256" key="3">
    <source>
        <dbReference type="ARBA" id="ARBA00022692"/>
    </source>
</evidence>
<feature type="transmembrane region" description="Helical" evidence="6">
    <location>
        <begin position="281"/>
        <end position="300"/>
    </location>
</feature>
<accession>A0A7W5K1D2</accession>
<keyword evidence="5 6" id="KW-0472">Membrane</keyword>
<keyword evidence="3 6" id="KW-0812">Transmembrane</keyword>
<feature type="transmembrane region" description="Helical" evidence="6">
    <location>
        <begin position="42"/>
        <end position="61"/>
    </location>
</feature>
<comment type="similarity">
    <text evidence="2">Belongs to the EamA transporter family.</text>
</comment>
<evidence type="ECO:0000256" key="1">
    <source>
        <dbReference type="ARBA" id="ARBA00004141"/>
    </source>
</evidence>
<dbReference type="Gene3D" id="1.10.3730.20">
    <property type="match status" value="1"/>
</dbReference>
<evidence type="ECO:0000256" key="5">
    <source>
        <dbReference type="ARBA" id="ARBA00023136"/>
    </source>
</evidence>
<comment type="caution">
    <text evidence="8">The sequence shown here is derived from an EMBL/GenBank/DDBJ whole genome shotgun (WGS) entry which is preliminary data.</text>
</comment>
<dbReference type="EMBL" id="JACHZF010000006">
    <property type="protein sequence ID" value="MBB3330114.1"/>
    <property type="molecule type" value="Genomic_DNA"/>
</dbReference>
<feature type="transmembrane region" description="Helical" evidence="6">
    <location>
        <begin position="225"/>
        <end position="247"/>
    </location>
</feature>
<feature type="transmembrane region" description="Helical" evidence="6">
    <location>
        <begin position="161"/>
        <end position="182"/>
    </location>
</feature>
<feature type="transmembrane region" description="Helical" evidence="6">
    <location>
        <begin position="259"/>
        <end position="275"/>
    </location>
</feature>
<feature type="transmembrane region" description="Helical" evidence="6">
    <location>
        <begin position="130"/>
        <end position="149"/>
    </location>
</feature>